<dbReference type="Gene3D" id="3.20.20.410">
    <property type="entry name" value="Protein of unknown function UPF0759"/>
    <property type="match status" value="1"/>
</dbReference>
<dbReference type="PANTHER" id="PTHR30348">
    <property type="entry name" value="UNCHARACTERIZED PROTEIN YECE"/>
    <property type="match status" value="1"/>
</dbReference>
<sequence>MKKKNIYIGCSSYNTADWKGVFYPENLPKTKWFEYYCEHFSTYELNSTFYRFPTLKSLQSWQDKTPENFLFSIKAPKQITHIHRFKECRQLIEDFYMVSSEGLAGKLGCVLFQLPPGFDYSASGLELIVNSLNPEFKNVVEFRNQSWWIPEVFDALKQRNITFCSVNYPKLPSDIMVTSDIGYVRFHGNPKLFYSAYDREILEKAQNEILSTNKFKEVFVYFNNTASTAGVLNALEMKELLKSNQV</sequence>
<evidence type="ECO:0000313" key="3">
    <source>
        <dbReference type="Proteomes" id="UP000233767"/>
    </source>
</evidence>
<dbReference type="RefSeq" id="WP_101472340.1">
    <property type="nucleotide sequence ID" value="NZ_PJND01000008.1"/>
</dbReference>
<dbReference type="InterPro" id="IPR036520">
    <property type="entry name" value="UPF0759_sf"/>
</dbReference>
<evidence type="ECO:0000313" key="4">
    <source>
        <dbReference type="Proteomes" id="UP000275027"/>
    </source>
</evidence>
<dbReference type="Pfam" id="PF01904">
    <property type="entry name" value="DUF72"/>
    <property type="match status" value="1"/>
</dbReference>
<reference evidence="2 4" key="2">
    <citation type="submission" date="2018-10" db="EMBL/GenBank/DDBJ databases">
        <title>Genomic Encyclopedia of Archaeal and Bacterial Type Strains, Phase II (KMG-II): from individual species to whole genera.</title>
        <authorList>
            <person name="Goeker M."/>
        </authorList>
    </citation>
    <scope>NUCLEOTIDE SEQUENCE [LARGE SCALE GENOMIC DNA]</scope>
    <source>
        <strain evidence="2 4">DSM 21886</strain>
    </source>
</reference>
<reference evidence="1 3" key="1">
    <citation type="submission" date="2017-12" db="EMBL/GenBank/DDBJ databases">
        <title>Genomic Encyclopedia of Type Strains, Phase III (KMG-III): the genomes of soil and plant-associated and newly described type strains.</title>
        <authorList>
            <person name="Whitman W."/>
        </authorList>
    </citation>
    <scope>NUCLEOTIDE SEQUENCE [LARGE SCALE GENOMIC DNA]</scope>
    <source>
        <strain evidence="1 3">IP-10</strain>
    </source>
</reference>
<dbReference type="Proteomes" id="UP000233767">
    <property type="component" value="Unassembled WGS sequence"/>
</dbReference>
<dbReference type="InterPro" id="IPR002763">
    <property type="entry name" value="DUF72"/>
</dbReference>
<organism evidence="2 4">
    <name type="scientific">Flavobacterium lindanitolerans</name>
    <dbReference type="NCBI Taxonomy" id="428988"/>
    <lineage>
        <taxon>Bacteria</taxon>
        <taxon>Pseudomonadati</taxon>
        <taxon>Bacteroidota</taxon>
        <taxon>Flavobacteriia</taxon>
        <taxon>Flavobacteriales</taxon>
        <taxon>Flavobacteriaceae</taxon>
        <taxon>Flavobacterium</taxon>
    </lineage>
</organism>
<name>A0A497UP68_9FLAO</name>
<gene>
    <name evidence="1" type="ORF">B0G92_2401</name>
    <name evidence="2" type="ORF">CLV50_1649</name>
</gene>
<dbReference type="SUPFAM" id="SSF117396">
    <property type="entry name" value="TM1631-like"/>
    <property type="match status" value="1"/>
</dbReference>
<accession>A0A497UP68</accession>
<evidence type="ECO:0000313" key="2">
    <source>
        <dbReference type="EMBL" id="RLJ30245.1"/>
    </source>
</evidence>
<protein>
    <submittedName>
        <fullName evidence="2">Uncharacterized protein YecE (DUF72 family)</fullName>
    </submittedName>
</protein>
<dbReference type="EMBL" id="RCCB01000011">
    <property type="protein sequence ID" value="RLJ30245.1"/>
    <property type="molecule type" value="Genomic_DNA"/>
</dbReference>
<dbReference type="EMBL" id="PJND01000008">
    <property type="protein sequence ID" value="PKW21117.1"/>
    <property type="molecule type" value="Genomic_DNA"/>
</dbReference>
<proteinExistence type="predicted"/>
<evidence type="ECO:0000313" key="1">
    <source>
        <dbReference type="EMBL" id="PKW21117.1"/>
    </source>
</evidence>
<comment type="caution">
    <text evidence="2">The sequence shown here is derived from an EMBL/GenBank/DDBJ whole genome shotgun (WGS) entry which is preliminary data.</text>
</comment>
<dbReference type="PANTHER" id="PTHR30348:SF4">
    <property type="entry name" value="DUF72 DOMAIN-CONTAINING PROTEIN"/>
    <property type="match status" value="1"/>
</dbReference>
<dbReference type="Proteomes" id="UP000275027">
    <property type="component" value="Unassembled WGS sequence"/>
</dbReference>
<dbReference type="AlphaFoldDB" id="A0A497UP68"/>
<keyword evidence="3" id="KW-1185">Reference proteome</keyword>